<dbReference type="EMBL" id="VOBQ01000016">
    <property type="protein sequence ID" value="TWO69108.1"/>
    <property type="molecule type" value="Genomic_DNA"/>
</dbReference>
<gene>
    <name evidence="1" type="ORF">FN976_20445</name>
</gene>
<dbReference type="OrthoDB" id="5522207at2"/>
<evidence type="ECO:0000313" key="2">
    <source>
        <dbReference type="Proteomes" id="UP000318199"/>
    </source>
</evidence>
<dbReference type="AlphaFoldDB" id="A0A562ZLC0"/>
<comment type="caution">
    <text evidence="1">The sequence shown here is derived from an EMBL/GenBank/DDBJ whole genome shotgun (WGS) entry which is preliminary data.</text>
</comment>
<protein>
    <submittedName>
        <fullName evidence="1">Uncharacterized protein</fullName>
    </submittedName>
</protein>
<reference evidence="1 2" key="1">
    <citation type="submission" date="2019-07" db="EMBL/GenBank/DDBJ databases">
        <title>Caenimonas sedimenti sp. nov., isolated from activated sludge.</title>
        <authorList>
            <person name="Xu J."/>
        </authorList>
    </citation>
    <scope>NUCLEOTIDE SEQUENCE [LARGE SCALE GENOMIC DNA]</scope>
    <source>
        <strain evidence="1 2">HX-9-20</strain>
    </source>
</reference>
<sequence length="112" mass="12040">MTKQKRKRIAIDQPPRTAGKVLFGLGAVYSSPGVLKLLAKHGRMTAELLAFHQGGMWGEVSEQDAQANDRAVKQGDLIRSVIVVAGVKIYVITEREGADGVRPATTLLLGSE</sequence>
<accession>A0A562ZLC0</accession>
<keyword evidence="2" id="KW-1185">Reference proteome</keyword>
<organism evidence="1 2">
    <name type="scientific">Caenimonas sedimenti</name>
    <dbReference type="NCBI Taxonomy" id="2596921"/>
    <lineage>
        <taxon>Bacteria</taxon>
        <taxon>Pseudomonadati</taxon>
        <taxon>Pseudomonadota</taxon>
        <taxon>Betaproteobacteria</taxon>
        <taxon>Burkholderiales</taxon>
        <taxon>Comamonadaceae</taxon>
        <taxon>Caenimonas</taxon>
    </lineage>
</organism>
<dbReference type="Proteomes" id="UP000318199">
    <property type="component" value="Unassembled WGS sequence"/>
</dbReference>
<name>A0A562ZLC0_9BURK</name>
<proteinExistence type="predicted"/>
<evidence type="ECO:0000313" key="1">
    <source>
        <dbReference type="EMBL" id="TWO69108.1"/>
    </source>
</evidence>
<dbReference type="RefSeq" id="WP_145894918.1">
    <property type="nucleotide sequence ID" value="NZ_VOBQ01000016.1"/>
</dbReference>